<dbReference type="AlphaFoldDB" id="A0A9Q1Q9E2"/>
<evidence type="ECO:0000313" key="3">
    <source>
        <dbReference type="Proteomes" id="UP001153076"/>
    </source>
</evidence>
<organism evidence="2 3">
    <name type="scientific">Carnegiea gigantea</name>
    <dbReference type="NCBI Taxonomy" id="171969"/>
    <lineage>
        <taxon>Eukaryota</taxon>
        <taxon>Viridiplantae</taxon>
        <taxon>Streptophyta</taxon>
        <taxon>Embryophyta</taxon>
        <taxon>Tracheophyta</taxon>
        <taxon>Spermatophyta</taxon>
        <taxon>Magnoliopsida</taxon>
        <taxon>eudicotyledons</taxon>
        <taxon>Gunneridae</taxon>
        <taxon>Pentapetalae</taxon>
        <taxon>Caryophyllales</taxon>
        <taxon>Cactineae</taxon>
        <taxon>Cactaceae</taxon>
        <taxon>Cactoideae</taxon>
        <taxon>Echinocereeae</taxon>
        <taxon>Carnegiea</taxon>
    </lineage>
</organism>
<keyword evidence="3" id="KW-1185">Reference proteome</keyword>
<evidence type="ECO:0000313" key="2">
    <source>
        <dbReference type="EMBL" id="KAJ8433843.1"/>
    </source>
</evidence>
<feature type="compositionally biased region" description="Basic and acidic residues" evidence="1">
    <location>
        <begin position="69"/>
        <end position="81"/>
    </location>
</feature>
<gene>
    <name evidence="2" type="ORF">Cgig2_028160</name>
</gene>
<dbReference type="OrthoDB" id="669288at2759"/>
<comment type="caution">
    <text evidence="2">The sequence shown here is derived from an EMBL/GenBank/DDBJ whole genome shotgun (WGS) entry which is preliminary data.</text>
</comment>
<dbReference type="EMBL" id="JAKOGI010000515">
    <property type="protein sequence ID" value="KAJ8433843.1"/>
    <property type="molecule type" value="Genomic_DNA"/>
</dbReference>
<evidence type="ECO:0000256" key="1">
    <source>
        <dbReference type="SAM" id="MobiDB-lite"/>
    </source>
</evidence>
<protein>
    <submittedName>
        <fullName evidence="2">Uncharacterized protein</fullName>
    </submittedName>
</protein>
<name>A0A9Q1Q9E2_9CARY</name>
<feature type="region of interest" description="Disordered" evidence="1">
    <location>
        <begin position="67"/>
        <end position="89"/>
    </location>
</feature>
<sequence length="158" mass="18419">MVEVGKMVEKILEKGDRREELQTGFVLHIILTCIIRSIDDRVEFRGKRCKGRWFPMAIHWTTGAVKQRNKGEKEFPGEHGRGKTINRVDNQKIIHESENEFPEQPCPECDGEREPLIAGPSDPIEVENLFEDPNFFYEYSKMEAVALKHYQGRMPIKF</sequence>
<proteinExistence type="predicted"/>
<reference evidence="2" key="1">
    <citation type="submission" date="2022-04" db="EMBL/GenBank/DDBJ databases">
        <title>Carnegiea gigantea Genome sequencing and assembly v2.</title>
        <authorList>
            <person name="Copetti D."/>
            <person name="Sanderson M.J."/>
            <person name="Burquez A."/>
            <person name="Wojciechowski M.F."/>
        </authorList>
    </citation>
    <scope>NUCLEOTIDE SEQUENCE</scope>
    <source>
        <strain evidence="2">SGP5-SGP5p</strain>
        <tissue evidence="2">Aerial part</tissue>
    </source>
</reference>
<accession>A0A9Q1Q9E2</accession>
<dbReference type="Proteomes" id="UP001153076">
    <property type="component" value="Unassembled WGS sequence"/>
</dbReference>